<feature type="transmembrane region" description="Helical" evidence="1">
    <location>
        <begin position="6"/>
        <end position="23"/>
    </location>
</feature>
<keyword evidence="1" id="KW-0472">Membrane</keyword>
<gene>
    <name evidence="2" type="ORF">GCM10012275_27730</name>
</gene>
<keyword evidence="1" id="KW-1133">Transmembrane helix</keyword>
<reference evidence="2" key="2">
    <citation type="submission" date="2020-09" db="EMBL/GenBank/DDBJ databases">
        <authorList>
            <person name="Sun Q."/>
            <person name="Zhou Y."/>
        </authorList>
    </citation>
    <scope>NUCLEOTIDE SEQUENCE</scope>
    <source>
        <strain evidence="2">CGMCC 4.5737</strain>
    </source>
</reference>
<dbReference type="Proteomes" id="UP000637578">
    <property type="component" value="Unassembled WGS sequence"/>
</dbReference>
<comment type="caution">
    <text evidence="2">The sequence shown here is derived from an EMBL/GenBank/DDBJ whole genome shotgun (WGS) entry which is preliminary data.</text>
</comment>
<evidence type="ECO:0000313" key="3">
    <source>
        <dbReference type="Proteomes" id="UP000637578"/>
    </source>
</evidence>
<keyword evidence="1" id="KW-0812">Transmembrane</keyword>
<feature type="transmembrane region" description="Helical" evidence="1">
    <location>
        <begin position="30"/>
        <end position="46"/>
    </location>
</feature>
<reference evidence="2" key="1">
    <citation type="journal article" date="2014" name="Int. J. Syst. Evol. Microbiol.">
        <title>Complete genome sequence of Corynebacterium casei LMG S-19264T (=DSM 44701T), isolated from a smear-ripened cheese.</title>
        <authorList>
            <consortium name="US DOE Joint Genome Institute (JGI-PGF)"/>
            <person name="Walter F."/>
            <person name="Albersmeier A."/>
            <person name="Kalinowski J."/>
            <person name="Ruckert C."/>
        </authorList>
    </citation>
    <scope>NUCLEOTIDE SEQUENCE</scope>
    <source>
        <strain evidence="2">CGMCC 4.5737</strain>
    </source>
</reference>
<accession>A0A8J3FWQ3</accession>
<name>A0A8J3FWQ3_9PSEU</name>
<evidence type="ECO:0000256" key="1">
    <source>
        <dbReference type="SAM" id="Phobius"/>
    </source>
</evidence>
<dbReference type="RefSeq" id="WP_189057680.1">
    <property type="nucleotide sequence ID" value="NZ_BMMK01000011.1"/>
</dbReference>
<feature type="transmembrane region" description="Helical" evidence="1">
    <location>
        <begin position="52"/>
        <end position="70"/>
    </location>
</feature>
<feature type="transmembrane region" description="Helical" evidence="1">
    <location>
        <begin position="82"/>
        <end position="104"/>
    </location>
</feature>
<organism evidence="2 3">
    <name type="scientific">Longimycelium tulufanense</name>
    <dbReference type="NCBI Taxonomy" id="907463"/>
    <lineage>
        <taxon>Bacteria</taxon>
        <taxon>Bacillati</taxon>
        <taxon>Actinomycetota</taxon>
        <taxon>Actinomycetes</taxon>
        <taxon>Pseudonocardiales</taxon>
        <taxon>Pseudonocardiaceae</taxon>
        <taxon>Longimycelium</taxon>
    </lineage>
</organism>
<dbReference type="EMBL" id="BMMK01000011">
    <property type="protein sequence ID" value="GGM55089.1"/>
    <property type="molecule type" value="Genomic_DNA"/>
</dbReference>
<sequence length="105" mass="11470">MINYVLPLIGLFLLLVVSIYVVVACRGTGVPLGVFGIVSIVMFTLNSNLISVHRYVLPCLVLYVTGALMVERRRLLAPPVFAAIFFGVVLQSILFTLFVAGRWAG</sequence>
<evidence type="ECO:0000313" key="2">
    <source>
        <dbReference type="EMBL" id="GGM55089.1"/>
    </source>
</evidence>
<protein>
    <submittedName>
        <fullName evidence="2">Uncharacterized protein</fullName>
    </submittedName>
</protein>
<proteinExistence type="predicted"/>
<dbReference type="AlphaFoldDB" id="A0A8J3FWQ3"/>
<keyword evidence="3" id="KW-1185">Reference proteome</keyword>